<dbReference type="InterPro" id="IPR000834">
    <property type="entry name" value="Peptidase_M14"/>
</dbReference>
<dbReference type="OrthoDB" id="1119199at2"/>
<protein>
    <submittedName>
        <fullName evidence="2">Zinc carboxypeptidase</fullName>
    </submittedName>
</protein>
<evidence type="ECO:0000313" key="3">
    <source>
        <dbReference type="Proteomes" id="UP000292262"/>
    </source>
</evidence>
<dbReference type="GO" id="GO:0004181">
    <property type="term" value="F:metallocarboxypeptidase activity"/>
    <property type="evidence" value="ECO:0007669"/>
    <property type="project" value="InterPro"/>
</dbReference>
<keyword evidence="3" id="KW-1185">Reference proteome</keyword>
<dbReference type="SUPFAM" id="SSF53187">
    <property type="entry name" value="Zn-dependent exopeptidases"/>
    <property type="match status" value="1"/>
</dbReference>
<feature type="domain" description="Peptidase M14" evidence="1">
    <location>
        <begin position="34"/>
        <end position="133"/>
    </location>
</feature>
<dbReference type="Proteomes" id="UP000292262">
    <property type="component" value="Unassembled WGS sequence"/>
</dbReference>
<comment type="caution">
    <text evidence="2">The sequence shown here is derived from an EMBL/GenBank/DDBJ whole genome shotgun (WGS) entry which is preliminary data.</text>
</comment>
<organism evidence="2 3">
    <name type="scientific">Aquimarina brevivitae</name>
    <dbReference type="NCBI Taxonomy" id="323412"/>
    <lineage>
        <taxon>Bacteria</taxon>
        <taxon>Pseudomonadati</taxon>
        <taxon>Bacteroidota</taxon>
        <taxon>Flavobacteriia</taxon>
        <taxon>Flavobacteriales</taxon>
        <taxon>Flavobacteriaceae</taxon>
        <taxon>Aquimarina</taxon>
    </lineage>
</organism>
<gene>
    <name evidence="2" type="ORF">EV197_2261</name>
</gene>
<reference evidence="2 3" key="1">
    <citation type="submission" date="2019-02" db="EMBL/GenBank/DDBJ databases">
        <title>Genomic Encyclopedia of Type Strains, Phase IV (KMG-IV): sequencing the most valuable type-strain genomes for metagenomic binning, comparative biology and taxonomic classification.</title>
        <authorList>
            <person name="Goeker M."/>
        </authorList>
    </citation>
    <scope>NUCLEOTIDE SEQUENCE [LARGE SCALE GENOMIC DNA]</scope>
    <source>
        <strain evidence="2 3">DSM 17196</strain>
    </source>
</reference>
<keyword evidence="2" id="KW-0645">Protease</keyword>
<keyword evidence="2" id="KW-0121">Carboxypeptidase</keyword>
<proteinExistence type="predicted"/>
<evidence type="ECO:0000259" key="1">
    <source>
        <dbReference type="Pfam" id="PF00246"/>
    </source>
</evidence>
<evidence type="ECO:0000313" key="2">
    <source>
        <dbReference type="EMBL" id="RZS93681.1"/>
    </source>
</evidence>
<name>A0A4Q7P1H1_9FLAO</name>
<dbReference type="EMBL" id="SGXE01000002">
    <property type="protein sequence ID" value="RZS93681.1"/>
    <property type="molecule type" value="Genomic_DNA"/>
</dbReference>
<dbReference type="AlphaFoldDB" id="A0A4Q7P1H1"/>
<keyword evidence="2" id="KW-0378">Hydrolase</keyword>
<dbReference type="RefSeq" id="WP_130286796.1">
    <property type="nucleotide sequence ID" value="NZ_SGXE01000002.1"/>
</dbReference>
<accession>A0A4Q7P1H1</accession>
<dbReference type="Gene3D" id="3.40.630.10">
    <property type="entry name" value="Zn peptidases"/>
    <property type="match status" value="1"/>
</dbReference>
<dbReference type="Pfam" id="PF00246">
    <property type="entry name" value="Peptidase_M14"/>
    <property type="match status" value="1"/>
</dbReference>
<sequence>MDPQQLHSLYLRHKEASLHGRYISSNHIQPLIDRLRNRLSIKIIGHSEKDQPIYKLSLGSGSIQLVYWSQMHGNESTTTKAVFDFINMLTQSKYTFVNKILETCTLHIIPMLNPDGANAYTRLNANKVDLNRDAQQRTQRESVILDKELRAIHPDVAFNLHGQRTIFSAGSKRKSAIVSFLSPAANADRGLTDSRKIAMDIILEMNTILQTVIPDQVGRYDDGFNINCVGDTLANRDVPVILFEAGHHPDDYDREITRKLIFYALVSSAHYISTADNLGEGYDAYFSIPENEKLFYDIVIRNVILNEKNVDIAVQYEEILDDDVVKFLPKVSKIGDLRKFYGHREILGQKRVIRNENVRNQILPDTILLKFYLDAELFSTELVKS</sequence>
<dbReference type="GO" id="GO:0008270">
    <property type="term" value="F:zinc ion binding"/>
    <property type="evidence" value="ECO:0007669"/>
    <property type="project" value="InterPro"/>
</dbReference>
<dbReference type="GO" id="GO:0006508">
    <property type="term" value="P:proteolysis"/>
    <property type="evidence" value="ECO:0007669"/>
    <property type="project" value="InterPro"/>
</dbReference>